<dbReference type="EMBL" id="HE806321">
    <property type="protein sequence ID" value="CCH61907.1"/>
    <property type="molecule type" value="Genomic_DNA"/>
</dbReference>
<feature type="compositionally biased region" description="Low complexity" evidence="1">
    <location>
        <begin position="117"/>
        <end position="126"/>
    </location>
</feature>
<feature type="region of interest" description="Disordered" evidence="1">
    <location>
        <begin position="61"/>
        <end position="126"/>
    </location>
</feature>
<dbReference type="FunCoup" id="I2H6A5">
    <property type="interactions" value="117"/>
</dbReference>
<feature type="compositionally biased region" description="Low complexity" evidence="1">
    <location>
        <begin position="258"/>
        <end position="271"/>
    </location>
</feature>
<dbReference type="OrthoDB" id="4068794at2759"/>
<dbReference type="Proteomes" id="UP000002866">
    <property type="component" value="Chromosome 6"/>
</dbReference>
<dbReference type="GeneID" id="14497016"/>
<name>I2H6A5_HENB6</name>
<feature type="compositionally biased region" description="Polar residues" evidence="1">
    <location>
        <begin position="455"/>
        <end position="491"/>
    </location>
</feature>
<feature type="compositionally biased region" description="Low complexity" evidence="1">
    <location>
        <begin position="372"/>
        <end position="390"/>
    </location>
</feature>
<dbReference type="RefSeq" id="XP_004181426.1">
    <property type="nucleotide sequence ID" value="XM_004181378.1"/>
</dbReference>
<feature type="compositionally biased region" description="Polar residues" evidence="1">
    <location>
        <begin position="94"/>
        <end position="116"/>
    </location>
</feature>
<reference evidence="2 3" key="1">
    <citation type="journal article" date="2011" name="Proc. Natl. Acad. Sci. U.S.A.">
        <title>Evolutionary erosion of yeast sex chromosomes by mating-type switching accidents.</title>
        <authorList>
            <person name="Gordon J.L."/>
            <person name="Armisen D."/>
            <person name="Proux-Wera E."/>
            <person name="Oheigeartaigh S.S."/>
            <person name="Byrne K.P."/>
            <person name="Wolfe K.H."/>
        </authorList>
    </citation>
    <scope>NUCLEOTIDE SEQUENCE [LARGE SCALE GENOMIC DNA]</scope>
    <source>
        <strain evidence="3">ATCC 34711 / CBS 6284 / DSM 70876 / NBRC 10599 / NRRL Y-10934 / UCD 77-7</strain>
    </source>
</reference>
<keyword evidence="3" id="KW-1185">Reference proteome</keyword>
<feature type="compositionally biased region" description="Low complexity" evidence="1">
    <location>
        <begin position="887"/>
        <end position="923"/>
    </location>
</feature>
<dbReference type="KEGG" id="tbl:TBLA_0F03710"/>
<accession>I2H6A5</accession>
<feature type="compositionally biased region" description="Low complexity" evidence="1">
    <location>
        <begin position="82"/>
        <end position="93"/>
    </location>
</feature>
<feature type="region of interest" description="Disordered" evidence="1">
    <location>
        <begin position="878"/>
        <end position="923"/>
    </location>
</feature>
<feature type="compositionally biased region" description="Low complexity" evidence="1">
    <location>
        <begin position="438"/>
        <end position="449"/>
    </location>
</feature>
<feature type="region of interest" description="Disordered" evidence="1">
    <location>
        <begin position="645"/>
        <end position="685"/>
    </location>
</feature>
<feature type="compositionally biased region" description="Polar residues" evidence="1">
    <location>
        <begin position="391"/>
        <end position="403"/>
    </location>
</feature>
<dbReference type="InParanoid" id="I2H6A5"/>
<organism evidence="2 3">
    <name type="scientific">Henningerozyma blattae (strain ATCC 34711 / CBS 6284 / DSM 70876 / NBRC 10599 / NRRL Y-10934 / UCD 77-7)</name>
    <name type="common">Yeast</name>
    <name type="synonym">Tetrapisispora blattae</name>
    <dbReference type="NCBI Taxonomy" id="1071380"/>
    <lineage>
        <taxon>Eukaryota</taxon>
        <taxon>Fungi</taxon>
        <taxon>Dikarya</taxon>
        <taxon>Ascomycota</taxon>
        <taxon>Saccharomycotina</taxon>
        <taxon>Saccharomycetes</taxon>
        <taxon>Saccharomycetales</taxon>
        <taxon>Saccharomycetaceae</taxon>
        <taxon>Henningerozyma</taxon>
    </lineage>
</organism>
<feature type="region of interest" description="Disordered" evidence="1">
    <location>
        <begin position="418"/>
        <end position="491"/>
    </location>
</feature>
<feature type="compositionally biased region" description="Polar residues" evidence="1">
    <location>
        <begin position="272"/>
        <end position="307"/>
    </location>
</feature>
<evidence type="ECO:0000313" key="3">
    <source>
        <dbReference type="Proteomes" id="UP000002866"/>
    </source>
</evidence>
<feature type="compositionally biased region" description="Polar residues" evidence="1">
    <location>
        <begin position="62"/>
        <end position="81"/>
    </location>
</feature>
<evidence type="ECO:0000313" key="2">
    <source>
        <dbReference type="EMBL" id="CCH61907.1"/>
    </source>
</evidence>
<feature type="compositionally biased region" description="Polar residues" evidence="1">
    <location>
        <begin position="656"/>
        <end position="676"/>
    </location>
</feature>
<feature type="region of interest" description="Disordered" evidence="1">
    <location>
        <begin position="258"/>
        <end position="403"/>
    </location>
</feature>
<sequence length="1048" mass="117393">MYATNQHLSPSVKRSNSRNSISNSSMLSNSSSFNNIPRSNSTNDLFELTSHNTNHFHYHSHLNASNRRNSLRSQTTMTKSYSHSNLNLNLNSNPKHSTPLHSNKSINLNTYPTPKKNSTSINSPISNNSNNSNTLMQNMVPSPSPSSLSNTHSLLTIPEQLFLNSTPSPQKRNKNLLIRSMINSNNSFTPPPPRLPLSASSSTTNLTTTIEGVTTSPIKHKGLRKSASLQQLRLSTLNPSASVSNYSNLPYCHIPTLPNTNPNTMRKNNNRLTSMPRSYSTNSISSNVPISRSNSITSAYSRQSVSQNNNNNNNNNNMINQSRIPRNLNSSSMSQPHMIRNNSITSSVTPPSATTRNNKTTVPVQSRISRTNSNTPLESSSSSSHISRNNTPTPLNSSSKNDNNLTAQLDAFRITRNNSITPSESAEGAKNTKLSPITSSRVSRSNNTTPVQKFFSKNETSSQLSLSRSADNTPVKSSNLNKISTSPTTTSEKPIYTPIDNFLTPVVSENNKDLNSYRFIQNRNLMNRSNSMTLPNSQPTQKQKTYFNKKNYIYQNHMNKLTPYQLQRIKMQHAFKFPNGENYTPRKQQQQYMHLSQQSLVFNNSINADADISNHSIRPLSTPVSSPVIPSTNDISFKPLNLSESSRKFKNDSSDESQASSTLHDVDSLTNNSNFKLNDDDVVGSTTPTTINSTVKVIPKDEYIIKNNIDNKRPLTRSNSKLGSFFRKFLKNDETNNEVISQTTKKTDSTSPVKSRQRKLINSIRHNSTIDLFKNNMSSTNDKDANESDTDHSINFDDEFTRLGEYIDKQTLLLDIDSDNLNTTTNTTIESFHTAFESVNISSHTIESSLAPPQRSTLRPKITNSKLASEYYHSKSFESQESDISIESEGSINNNSDITRSNSCDTSNSSDNNNNLSADNLNSSPVKKLRFNTKVDVRKTWSPLEYIRSDNSKRCAFNNNKEYIFENANHTSDSIDEVDEENHAADDSNNHIVAPTPVIPVRHPRVNLPRSHHDHNNMKKAIKLEINSYKMNEMVVHKDSHQNTHFLI</sequence>
<dbReference type="HOGENOM" id="CLU_291375_0_0_1"/>
<gene>
    <name evidence="2" type="primary">TBLA0F03710</name>
    <name evidence="2" type="ORF">TBLA_0F03710</name>
</gene>
<feature type="compositionally biased region" description="Polar residues" evidence="1">
    <location>
        <begin position="1"/>
        <end position="14"/>
    </location>
</feature>
<dbReference type="AlphaFoldDB" id="I2H6A5"/>
<evidence type="ECO:0000256" key="1">
    <source>
        <dbReference type="SAM" id="MobiDB-lite"/>
    </source>
</evidence>
<feature type="compositionally biased region" description="Low complexity" evidence="1">
    <location>
        <begin position="17"/>
        <end position="35"/>
    </location>
</feature>
<proteinExistence type="predicted"/>
<protein>
    <submittedName>
        <fullName evidence="2">Uncharacterized protein</fullName>
    </submittedName>
</protein>
<feature type="compositionally biased region" description="Polar residues" evidence="1">
    <location>
        <begin position="318"/>
        <end position="371"/>
    </location>
</feature>
<dbReference type="OMA" id="SSKFTHY"/>
<feature type="region of interest" description="Disordered" evidence="1">
    <location>
        <begin position="1"/>
        <end position="35"/>
    </location>
</feature>
<feature type="compositionally biased region" description="Low complexity" evidence="1">
    <location>
        <begin position="308"/>
        <end position="317"/>
    </location>
</feature>